<dbReference type="EMBL" id="CABPSR010000056">
    <property type="protein sequence ID" value="VVE85974.1"/>
    <property type="molecule type" value="Genomic_DNA"/>
</dbReference>
<reference evidence="2 3" key="1">
    <citation type="submission" date="2019-08" db="EMBL/GenBank/DDBJ databases">
        <authorList>
            <person name="Peeters C."/>
        </authorList>
    </citation>
    <scope>NUCLEOTIDE SEQUENCE [LARGE SCALE GENOMIC DNA]</scope>
    <source>
        <strain evidence="2 3">LMG 31121</strain>
    </source>
</reference>
<organism evidence="2 3">
    <name type="scientific">Pandoraea sputorum</name>
    <dbReference type="NCBI Taxonomy" id="93222"/>
    <lineage>
        <taxon>Bacteria</taxon>
        <taxon>Pseudomonadati</taxon>
        <taxon>Pseudomonadota</taxon>
        <taxon>Betaproteobacteria</taxon>
        <taxon>Burkholderiales</taxon>
        <taxon>Burkholderiaceae</taxon>
        <taxon>Pandoraea</taxon>
    </lineage>
</organism>
<gene>
    <name evidence="2" type="ORF">PSP31121_05613</name>
</gene>
<evidence type="ECO:0000313" key="2">
    <source>
        <dbReference type="EMBL" id="VVE85974.1"/>
    </source>
</evidence>
<dbReference type="AlphaFoldDB" id="A0A5E5BJT8"/>
<protein>
    <submittedName>
        <fullName evidence="2">Integrase</fullName>
    </submittedName>
</protein>
<accession>A0A5E5BJT8</accession>
<evidence type="ECO:0000256" key="1">
    <source>
        <dbReference type="SAM" id="MobiDB-lite"/>
    </source>
</evidence>
<evidence type="ECO:0000313" key="3">
    <source>
        <dbReference type="Proteomes" id="UP000335538"/>
    </source>
</evidence>
<feature type="region of interest" description="Disordered" evidence="1">
    <location>
        <begin position="68"/>
        <end position="89"/>
    </location>
</feature>
<dbReference type="Proteomes" id="UP000335538">
    <property type="component" value="Unassembled WGS sequence"/>
</dbReference>
<sequence length="214" mass="23559">MRLVCRIGGRFEEVRRVGHSTEVFQHTRLLPTPAPRAARVRVQHPSHTSALNRVTRASWSMGRSLWHPKSSGSPVAGAPPMDSCQCPLSPPIASHLATRGSPSVLIEPEDTADSTARRHPLNRSGVAWDEVQDEGLNRRDERRCIRRAPPCLGPKRERRFWQPLATVMTSETAAQAVGASCAVGARGRAASGAPCHDVWRKLMRVVICRSLSEK</sequence>
<name>A0A5E5BJT8_9BURK</name>
<proteinExistence type="predicted"/>